<gene>
    <name evidence="1" type="ORF">G7084_01375</name>
</gene>
<reference evidence="1 2" key="1">
    <citation type="submission" date="2020-03" db="EMBL/GenBank/DDBJ databases">
        <title>Weissella sp. nov., isolated from Cybister lewisianus.</title>
        <authorList>
            <person name="Hyun D.-W."/>
            <person name="Bae J.-W."/>
        </authorList>
    </citation>
    <scope>NUCLEOTIDE SEQUENCE [LARGE SCALE GENOMIC DNA]</scope>
    <source>
        <strain evidence="1 2">HDW19</strain>
    </source>
</reference>
<accession>A0A6G8AYE9</accession>
<dbReference type="Proteomes" id="UP000500741">
    <property type="component" value="Chromosome"/>
</dbReference>
<dbReference type="RefSeq" id="WP_166009350.1">
    <property type="nucleotide sequence ID" value="NZ_CP049888.1"/>
</dbReference>
<evidence type="ECO:0000313" key="1">
    <source>
        <dbReference type="EMBL" id="QIL50088.1"/>
    </source>
</evidence>
<name>A0A6G8AYE9_9LACO</name>
<dbReference type="EMBL" id="CP049888">
    <property type="protein sequence ID" value="QIL50088.1"/>
    <property type="molecule type" value="Genomic_DNA"/>
</dbReference>
<sequence>MKAKKKPIVLDVWQIDVEALRKYEAPNWVIHEWDNSMGNIKSYDDGLLILTLEGSMTAKIGDYIVKGTKGEIWPVRKDIFEETYDIVEE</sequence>
<proteinExistence type="predicted"/>
<dbReference type="AlphaFoldDB" id="A0A6G8AYE9"/>
<evidence type="ECO:0000313" key="2">
    <source>
        <dbReference type="Proteomes" id="UP000500741"/>
    </source>
</evidence>
<dbReference type="KEGG" id="wco:G7084_01375"/>
<keyword evidence="2" id="KW-1185">Reference proteome</keyword>
<protein>
    <recommendedName>
        <fullName evidence="3">Phage protein</fullName>
    </recommendedName>
</protein>
<evidence type="ECO:0008006" key="3">
    <source>
        <dbReference type="Google" id="ProtNLM"/>
    </source>
</evidence>
<organism evidence="1 2">
    <name type="scientific">Weissella coleopterorum</name>
    <dbReference type="NCBI Taxonomy" id="2714949"/>
    <lineage>
        <taxon>Bacteria</taxon>
        <taxon>Bacillati</taxon>
        <taxon>Bacillota</taxon>
        <taxon>Bacilli</taxon>
        <taxon>Lactobacillales</taxon>
        <taxon>Lactobacillaceae</taxon>
        <taxon>Weissella</taxon>
    </lineage>
</organism>